<protein>
    <submittedName>
        <fullName evidence="1">Uncharacterized protein</fullName>
    </submittedName>
</protein>
<reference evidence="1 2" key="1">
    <citation type="submission" date="2024-01" db="EMBL/GenBank/DDBJ databases">
        <title>Active colonisers of the gastrointestinal tract of Atlantic salmon farmed in a warm water region.</title>
        <authorList>
            <person name="Bowman J.P."/>
        </authorList>
    </citation>
    <scope>NUCLEOTIDE SEQUENCE [LARGE SCALE GENOMIC DNA]</scope>
    <source>
        <strain evidence="1 2">S4MW1</strain>
    </source>
</reference>
<accession>A0ABU6LLM0</accession>
<comment type="caution">
    <text evidence="1">The sequence shown here is derived from an EMBL/GenBank/DDBJ whole genome shotgun (WGS) entry which is preliminary data.</text>
</comment>
<organism evidence="1 2">
    <name type="scientific">Photobacterium piscicola</name>
    <dbReference type="NCBI Taxonomy" id="1378299"/>
    <lineage>
        <taxon>Bacteria</taxon>
        <taxon>Pseudomonadati</taxon>
        <taxon>Pseudomonadota</taxon>
        <taxon>Gammaproteobacteria</taxon>
        <taxon>Vibrionales</taxon>
        <taxon>Vibrionaceae</taxon>
        <taxon>Photobacterium</taxon>
    </lineage>
</organism>
<dbReference type="Proteomes" id="UP001339429">
    <property type="component" value="Unassembled WGS sequence"/>
</dbReference>
<dbReference type="RefSeq" id="WP_327780096.1">
    <property type="nucleotide sequence ID" value="NZ_JAYXUD010000015.1"/>
</dbReference>
<keyword evidence="2" id="KW-1185">Reference proteome</keyword>
<dbReference type="EMBL" id="JAYXUD010000015">
    <property type="protein sequence ID" value="MEC6899996.1"/>
    <property type="molecule type" value="Genomic_DNA"/>
</dbReference>
<proteinExistence type="predicted"/>
<gene>
    <name evidence="1" type="ORF">VXS00_15205</name>
</gene>
<evidence type="ECO:0000313" key="2">
    <source>
        <dbReference type="Proteomes" id="UP001339429"/>
    </source>
</evidence>
<sequence>MSDIKPSISTLSFVGFHVNSAIANGHLESVSFDELYTALEQGQLFEFLDSKLPSEFDFSLFKAGSDQHIGFHQVINSIAGGLQGRERKKLGLSNSNHGLSLLLAFILEALQHHDWV</sequence>
<evidence type="ECO:0000313" key="1">
    <source>
        <dbReference type="EMBL" id="MEC6899996.1"/>
    </source>
</evidence>
<name>A0ABU6LLM0_9GAMM</name>